<dbReference type="AlphaFoldDB" id="A0A0D1YKV8"/>
<dbReference type="Pfam" id="PF03403">
    <property type="entry name" value="PAF-AH_p_II"/>
    <property type="match status" value="1"/>
</dbReference>
<evidence type="ECO:0000313" key="8">
    <source>
        <dbReference type="Proteomes" id="UP000053599"/>
    </source>
</evidence>
<dbReference type="EC" id="3.1.1.47" evidence="1"/>
<reference evidence="7 8" key="1">
    <citation type="submission" date="2015-01" db="EMBL/GenBank/DDBJ databases">
        <title>The Genome Sequence of Exophiala sideris CBS121828.</title>
        <authorList>
            <consortium name="The Broad Institute Genomics Platform"/>
            <person name="Cuomo C."/>
            <person name="de Hoog S."/>
            <person name="Gorbushina A."/>
            <person name="Stielow B."/>
            <person name="Teixiera M."/>
            <person name="Abouelleil A."/>
            <person name="Chapman S.B."/>
            <person name="Priest M."/>
            <person name="Young S.K."/>
            <person name="Wortman J."/>
            <person name="Nusbaum C."/>
            <person name="Birren B."/>
        </authorList>
    </citation>
    <scope>NUCLEOTIDE SEQUENCE [LARGE SCALE GENOMIC DNA]</scope>
    <source>
        <strain evidence="7 8">CBS 121828</strain>
    </source>
</reference>
<dbReference type="GO" id="GO:0003847">
    <property type="term" value="F:1-alkyl-2-acetylglycerophosphocholine esterase activity"/>
    <property type="evidence" value="ECO:0007669"/>
    <property type="project" value="UniProtKB-UniRule"/>
</dbReference>
<dbReference type="SUPFAM" id="SSF53474">
    <property type="entry name" value="alpha/beta-Hydrolases"/>
    <property type="match status" value="1"/>
</dbReference>
<evidence type="ECO:0000256" key="3">
    <source>
        <dbReference type="ARBA" id="ARBA00022963"/>
    </source>
</evidence>
<feature type="region of interest" description="Disordered" evidence="6">
    <location>
        <begin position="1"/>
        <end position="41"/>
    </location>
</feature>
<feature type="active site" description="Charge relay system" evidence="5">
    <location>
        <position position="457"/>
    </location>
</feature>
<dbReference type="PANTHER" id="PTHR10272:SF0">
    <property type="entry name" value="PLATELET-ACTIVATING FACTOR ACETYLHYDROLASE"/>
    <property type="match status" value="1"/>
</dbReference>
<dbReference type="InterPro" id="IPR029058">
    <property type="entry name" value="AB_hydrolase_fold"/>
</dbReference>
<evidence type="ECO:0000256" key="4">
    <source>
        <dbReference type="ARBA" id="ARBA00023098"/>
    </source>
</evidence>
<feature type="active site" description="Charge relay system" evidence="5">
    <location>
        <position position="394"/>
    </location>
</feature>
<dbReference type="Proteomes" id="UP000053599">
    <property type="component" value="Unassembled WGS sequence"/>
</dbReference>
<proteinExistence type="predicted"/>
<gene>
    <name evidence="7" type="ORF">PV11_03854</name>
</gene>
<dbReference type="EMBL" id="KN846952">
    <property type="protein sequence ID" value="KIV81684.1"/>
    <property type="molecule type" value="Genomic_DNA"/>
</dbReference>
<feature type="compositionally biased region" description="Basic and acidic residues" evidence="6">
    <location>
        <begin position="11"/>
        <end position="27"/>
    </location>
</feature>
<dbReference type="PANTHER" id="PTHR10272">
    <property type="entry name" value="PLATELET-ACTIVATING FACTOR ACETYLHYDROLASE"/>
    <property type="match status" value="1"/>
</dbReference>
<dbReference type="STRING" id="1016849.A0A0D1YKV8"/>
<accession>A0A0D1YKV8</accession>
<dbReference type="HOGENOM" id="CLU_022501_2_0_1"/>
<evidence type="ECO:0000313" key="7">
    <source>
        <dbReference type="EMBL" id="KIV81684.1"/>
    </source>
</evidence>
<organism evidence="7 8">
    <name type="scientific">Exophiala sideris</name>
    <dbReference type="NCBI Taxonomy" id="1016849"/>
    <lineage>
        <taxon>Eukaryota</taxon>
        <taxon>Fungi</taxon>
        <taxon>Dikarya</taxon>
        <taxon>Ascomycota</taxon>
        <taxon>Pezizomycotina</taxon>
        <taxon>Eurotiomycetes</taxon>
        <taxon>Chaetothyriomycetidae</taxon>
        <taxon>Chaetothyriales</taxon>
        <taxon>Herpotrichiellaceae</taxon>
        <taxon>Exophiala</taxon>
    </lineage>
</organism>
<evidence type="ECO:0000256" key="5">
    <source>
        <dbReference type="PIRSR" id="PIRSR018169-1"/>
    </source>
</evidence>
<evidence type="ECO:0000256" key="6">
    <source>
        <dbReference type="SAM" id="MobiDB-lite"/>
    </source>
</evidence>
<protein>
    <recommendedName>
        <fullName evidence="1">1-alkyl-2-acetylglycerophosphocholine esterase</fullName>
        <ecNumber evidence="1">3.1.1.47</ecNumber>
    </recommendedName>
</protein>
<dbReference type="Gene3D" id="3.40.50.1820">
    <property type="entry name" value="alpha/beta hydrolase"/>
    <property type="match status" value="1"/>
</dbReference>
<dbReference type="GO" id="GO:0016042">
    <property type="term" value="P:lipid catabolic process"/>
    <property type="evidence" value="ECO:0007669"/>
    <property type="project" value="UniProtKB-KW"/>
</dbReference>
<keyword evidence="3" id="KW-0442">Lipid degradation</keyword>
<evidence type="ECO:0000256" key="1">
    <source>
        <dbReference type="ARBA" id="ARBA00013201"/>
    </source>
</evidence>
<dbReference type="OrthoDB" id="2363873at2759"/>
<sequence>MPSSAIFPDWVHGHPKNEKTKPHEVPKHKPKARPPRGMRDRIPLYGKLPRYTGPYQVGTIDLEVPAKQPRTFSDITRQKVHIIALETVLMTIYYPAHVDSRAHVDKSSVLQTFRPTWLSRPREQTSRGYAKFASLPENVTLAWFLCTTWFTKLPAFKNAHIAEHWPRHGAARENHRMHMHERYVGNPPPGGPEKPKFPLILFSHGLGGTRTAYSSVCGEFASHGFVVVALEHRDGSGPRTLINHPENSPASRECVEKRGKVEHFKSSREKPYDVVDFIFPKHDRNDTTPGHKVDKELRRAQVDLRLAEIHEAYQVMQEICAGNGDKVAARNLRLKGAIGASKRGLQGIDWSTWTDRFHTQGVTMVGHSFGATTTVSLLRQREKFKYITQGIVYDIWGMAVLPPPDDPKYRLHVPLLGINSEAFMYWRENLEVATSVIQEALDEGQPAWLMTVRGTVHISQSDFCILYPHVASLIMKSTIDPVRAIDLNIDASLDFLSRIMPEQIRNEQPFMRSVGDKRSLDLEMIHNIPEEHQPDPRYTAIKLKVTHEARKRLVPGSRKKYWKQLEESREEVWLHLSPNCAKIGRCQTCVDRRTGYAELNSSQPQDEEEVGEWENIVDEPNSTSNIECSCIVSCY</sequence>
<keyword evidence="4" id="KW-0443">Lipid metabolism</keyword>
<feature type="active site" description="Nucleophile" evidence="5">
    <location>
        <position position="368"/>
    </location>
</feature>
<name>A0A0D1YKV8_9EURO</name>
<keyword evidence="2" id="KW-0378">Hydrolase</keyword>
<evidence type="ECO:0000256" key="2">
    <source>
        <dbReference type="ARBA" id="ARBA00022801"/>
    </source>
</evidence>